<keyword evidence="5" id="KW-0012">Acyltransferase</keyword>
<organism evidence="5 6">
    <name type="scientific">Nonomuraea corallina</name>
    <dbReference type="NCBI Taxonomy" id="2989783"/>
    <lineage>
        <taxon>Bacteria</taxon>
        <taxon>Bacillati</taxon>
        <taxon>Actinomycetota</taxon>
        <taxon>Actinomycetes</taxon>
        <taxon>Streptosporangiales</taxon>
        <taxon>Streptosporangiaceae</taxon>
        <taxon>Nonomuraea</taxon>
    </lineage>
</organism>
<dbReference type="SUPFAM" id="SSF55729">
    <property type="entry name" value="Acyl-CoA N-acyltransferases (Nat)"/>
    <property type="match status" value="1"/>
</dbReference>
<accession>A0ABT4S6S1</accession>
<comment type="caution">
    <text evidence="5">The sequence shown here is derived from an EMBL/GenBank/DDBJ whole genome shotgun (WGS) entry which is preliminary data.</text>
</comment>
<evidence type="ECO:0000256" key="2">
    <source>
        <dbReference type="ARBA" id="ARBA00022692"/>
    </source>
</evidence>
<dbReference type="EC" id="2.3.1.-" evidence="5"/>
<dbReference type="Pfam" id="PF09924">
    <property type="entry name" value="LPG_synthase_C"/>
    <property type="match status" value="1"/>
</dbReference>
<keyword evidence="5" id="KW-0808">Transferase</keyword>
<evidence type="ECO:0000259" key="4">
    <source>
        <dbReference type="Pfam" id="PF09924"/>
    </source>
</evidence>
<evidence type="ECO:0000313" key="6">
    <source>
        <dbReference type="Proteomes" id="UP001144036"/>
    </source>
</evidence>
<keyword evidence="6" id="KW-1185">Reference proteome</keyword>
<evidence type="ECO:0000256" key="1">
    <source>
        <dbReference type="ARBA" id="ARBA00004141"/>
    </source>
</evidence>
<dbReference type="EMBL" id="JAPNNL010000011">
    <property type="protein sequence ID" value="MDA0632748.1"/>
    <property type="molecule type" value="Genomic_DNA"/>
</dbReference>
<reference evidence="5" key="1">
    <citation type="submission" date="2022-11" db="EMBL/GenBank/DDBJ databases">
        <title>Nonomuraea corallina sp. nov., a new species of the genus Nonomuraea isolated from sea side sediment in Thai sea.</title>
        <authorList>
            <person name="Ngamcharungchit C."/>
            <person name="Matsumoto A."/>
            <person name="Suriyachadkun C."/>
            <person name="Panbangred W."/>
            <person name="Inahashi Y."/>
            <person name="Intra B."/>
        </authorList>
    </citation>
    <scope>NUCLEOTIDE SEQUENCE</scope>
    <source>
        <strain evidence="5">MCN248</strain>
    </source>
</reference>
<dbReference type="InterPro" id="IPR024320">
    <property type="entry name" value="LPG_synthase_C"/>
</dbReference>
<dbReference type="Proteomes" id="UP001144036">
    <property type="component" value="Unassembled WGS sequence"/>
</dbReference>
<keyword evidence="3" id="KW-1133">Transmembrane helix</keyword>
<gene>
    <name evidence="5" type="ORF">OUY22_04910</name>
</gene>
<feature type="domain" description="Phosphatidylglycerol lysyltransferase C-terminal" evidence="4">
    <location>
        <begin position="92"/>
        <end position="242"/>
    </location>
</feature>
<name>A0ABT4S6S1_9ACTN</name>
<evidence type="ECO:0000313" key="5">
    <source>
        <dbReference type="EMBL" id="MDA0632748.1"/>
    </source>
</evidence>
<proteinExistence type="predicted"/>
<keyword evidence="3" id="KW-0472">Membrane</keyword>
<dbReference type="GO" id="GO:0016746">
    <property type="term" value="F:acyltransferase activity"/>
    <property type="evidence" value="ECO:0007669"/>
    <property type="project" value="UniProtKB-KW"/>
</dbReference>
<comment type="subcellular location">
    <subcellularLocation>
        <location evidence="1">Membrane</location>
        <topology evidence="1">Multi-pass membrane protein</topology>
    </subcellularLocation>
</comment>
<keyword evidence="2" id="KW-0812">Transmembrane</keyword>
<sequence>MLGGLTPEAWDGLAGPHFYSTSAWLRFCAAEYGGRSDAVVRDGAAVPYTELTGPPMLPLYRWTEQLKARGLPAPPPEGLLVGPREGYQTHFLGAPEAVPGLVEELRGRAAGRPCVAMYLPPSELESVRRAGVTAPAVVMDADAWIAVDDWPGYLSKRKRYRVRAGRRAFEEAGYTIKHVPLAECVDLLAVPASKTLAKYGVDSEPEEERGALRGHARNMGEAARVAICSRDGGDPVGFCLYYVGTDTIFLRWAGFDYDRLADADEYGNVVLVSQLDLAAELGLRWVHAGLKSSAAKALYGATLRPVWLADLSADSVLEDATDQVRRHNADVCRELREDPRTAGALDPETWRSIDEQTG</sequence>
<dbReference type="InterPro" id="IPR016181">
    <property type="entry name" value="Acyl_CoA_acyltransferase"/>
</dbReference>
<evidence type="ECO:0000256" key="3">
    <source>
        <dbReference type="ARBA" id="ARBA00022989"/>
    </source>
</evidence>
<dbReference type="RefSeq" id="WP_270153530.1">
    <property type="nucleotide sequence ID" value="NZ_JAPNNL010000011.1"/>
</dbReference>
<protein>
    <submittedName>
        <fullName evidence="5">GNAT family N-acetyltransferase</fullName>
        <ecNumber evidence="5">2.3.1.-</ecNumber>
    </submittedName>
</protein>